<dbReference type="OrthoDB" id="3173036at2759"/>
<feature type="compositionally biased region" description="Pro residues" evidence="1">
    <location>
        <begin position="49"/>
        <end position="59"/>
    </location>
</feature>
<keyword evidence="4" id="KW-1185">Reference proteome</keyword>
<accession>A0A8H6M2K2</accession>
<evidence type="ECO:0000313" key="4">
    <source>
        <dbReference type="Proteomes" id="UP000521943"/>
    </source>
</evidence>
<feature type="compositionally biased region" description="Low complexity" evidence="1">
    <location>
        <begin position="9"/>
        <end position="20"/>
    </location>
</feature>
<name>A0A8H6M2K2_9AGAR</name>
<dbReference type="Proteomes" id="UP000521943">
    <property type="component" value="Unassembled WGS sequence"/>
</dbReference>
<gene>
    <name evidence="3" type="ORF">DFP72DRAFT_815732</name>
    <name evidence="2" type="ORF">DFP72DRAFT_815767</name>
</gene>
<sequence>MRNKPTPVPSLASATLPSSSKHVSRHIDLRGPAAPARFEPINLEEEPAPDPPLPPPPPVSDATSPSTPAFLSKLRSLITALPSSVPIATADGPLASFAADPASFDDPSLASEDLWEEVLNTTMKAGLGWGTELNAGGLIQRGEWGMDGLLRFVEYFVTTRGVPVGLFEGKLDRLVSEMEKLQSAYSPPTNEGVPVALSTVSMPEKGKGREVVAEAEEAKDGVDSDIEIIPAFTPTEPASATRIACVGYEVIVPAGKSPYGVYPLRLHSEQKLPWDCSFQRDRLFLTSHQCKKRAMVAGVPCKPCASLMGSPVVKGIEERMRTTPHPSTPYAYLGMDNLVDALRTKNTQIQSLRLSGMNHVRQLLRNTAAISDHKRLVVAIGEGSVARVDRVIHAALKKKRGVLGILEQVVSAAKGVYSVKSFTDRERSLGKLLWRLGGDRVGHIAHRALGLPSVSTLRNGSVKVPITPSAGKPTVATVAQNTLGVLDGVLGILKERTDVRHAILMFDELACEKRIRWNQRNDDLLGLCREHGPKVALKFTSAAEPEEAYKAVDKGEIHLASEATIAAMGILCPDNRLYSARPILISGDCKKETGAEHAVVLQTVLDGVNQTKATSNLRIVSLASDGEARRGAALVQLTFKNRLPEDSNIYPQLAPLSLLNLHVGVDDLTCDKDWKHVFKRFRNLLLRDRGIVIDDVRITPAITKTHLRTTDASAEHINAVFNPNDLQDVKLAFDLLRDIWALPPLPEPTSDDARPNPGFQRSREALRVLGRLLFHLVYAYLCVDLTLSEQLEHLSAAAHLAFVLYKTAGKSFIPTLLYIDIIIMIKNVFFCVAKAKVDTPDGLFFIILLGTDRIEIHFGILRTVIGNDCNLDVLQISERAGGVIDIADILATNPDWDRGPRRMNVPTLNTSSPDVPNSADHLSPSFYKDQSKMALSKVTLQTCWRRGRALAETDYPAAIEILNAAEAAGNVDMLAPNGELLVTAPLPAEDIDESSEALVMGSATQAHSSTHLNDAEADARLDIEDELEQLSRDLEVQDGIQQQTSTTPSASKIQCTLEVNGKPMAKSKILSMISRYRRTVVSGDRLKRVQDIERFQASQPDPTSTYNTDSNLLLIHDPVAALLWCDKQVWLVVGEVIGIRYDGEALESIGHNLLAEAAAKVTVQILGLRPSTSDDDPSQQNDWRTYTSPSFRSLEMNGRCIEAIDPDVPPGRSFYLLRSPFLIATTALLLERLSVSDLKSLPKVTATSEYPYRERSGRACFLGDMGDKDLTDIANANTAECAQCVPSVKLDLSQGQRVLEHIGAHILFDAKIDRAAEPCGLCLRPPHQCKWFVVKGRGSKANMRVDNERSVGCTRPISYVYGVAATSSTSSPCSNVPLRCPLCSRAEPAVWRYNLHQHIIAVHPTSSPADYSDLWTISDTERAAMKKIWSSRQPKAPKRVRKSNAPALVVSQAHISTAVTPIRYVLGPHSLRYGQR</sequence>
<comment type="caution">
    <text evidence="3">The sequence shown here is derived from an EMBL/GenBank/DDBJ whole genome shotgun (WGS) entry which is preliminary data.</text>
</comment>
<dbReference type="EMBL" id="JACGCI010000046">
    <property type="protein sequence ID" value="KAF6752120.1"/>
    <property type="molecule type" value="Genomic_DNA"/>
</dbReference>
<proteinExistence type="predicted"/>
<evidence type="ECO:0000313" key="2">
    <source>
        <dbReference type="EMBL" id="KAF6752108.1"/>
    </source>
</evidence>
<feature type="region of interest" description="Disordered" evidence="1">
    <location>
        <begin position="1"/>
        <end position="66"/>
    </location>
</feature>
<evidence type="ECO:0000256" key="1">
    <source>
        <dbReference type="SAM" id="MobiDB-lite"/>
    </source>
</evidence>
<reference evidence="3 4" key="1">
    <citation type="submission" date="2020-07" db="EMBL/GenBank/DDBJ databases">
        <title>Comparative genomics of pyrophilous fungi reveals a link between fire events and developmental genes.</title>
        <authorList>
            <consortium name="DOE Joint Genome Institute"/>
            <person name="Steindorff A.S."/>
            <person name="Carver A."/>
            <person name="Calhoun S."/>
            <person name="Stillman K."/>
            <person name="Liu H."/>
            <person name="Lipzen A."/>
            <person name="Pangilinan J."/>
            <person name="Labutti K."/>
            <person name="Bruns T.D."/>
            <person name="Grigoriev I.V."/>
        </authorList>
    </citation>
    <scope>NUCLEOTIDE SEQUENCE [LARGE SCALE GENOMIC DNA]</scope>
    <source>
        <strain evidence="3 4">CBS 144469</strain>
    </source>
</reference>
<organism evidence="3 4">
    <name type="scientific">Ephemerocybe angulata</name>
    <dbReference type="NCBI Taxonomy" id="980116"/>
    <lineage>
        <taxon>Eukaryota</taxon>
        <taxon>Fungi</taxon>
        <taxon>Dikarya</taxon>
        <taxon>Basidiomycota</taxon>
        <taxon>Agaricomycotina</taxon>
        <taxon>Agaricomycetes</taxon>
        <taxon>Agaricomycetidae</taxon>
        <taxon>Agaricales</taxon>
        <taxon>Agaricineae</taxon>
        <taxon>Psathyrellaceae</taxon>
        <taxon>Ephemerocybe</taxon>
    </lineage>
</organism>
<protein>
    <submittedName>
        <fullName evidence="3">Uncharacterized protein</fullName>
    </submittedName>
</protein>
<dbReference type="EMBL" id="JACGCI010000046">
    <property type="protein sequence ID" value="KAF6752108.1"/>
    <property type="molecule type" value="Genomic_DNA"/>
</dbReference>
<evidence type="ECO:0000313" key="3">
    <source>
        <dbReference type="EMBL" id="KAF6752120.1"/>
    </source>
</evidence>